<feature type="region of interest" description="Disordered" evidence="1">
    <location>
        <begin position="64"/>
        <end position="84"/>
    </location>
</feature>
<dbReference type="Proteomes" id="UP001283361">
    <property type="component" value="Unassembled WGS sequence"/>
</dbReference>
<gene>
    <name evidence="2" type="ORF">RRG08_047802</name>
</gene>
<name>A0AAE0Y396_9GAST</name>
<comment type="caution">
    <text evidence="2">The sequence shown here is derived from an EMBL/GenBank/DDBJ whole genome shotgun (WGS) entry which is preliminary data.</text>
</comment>
<dbReference type="EMBL" id="JAWDGP010007030">
    <property type="protein sequence ID" value="KAK3731107.1"/>
    <property type="molecule type" value="Genomic_DNA"/>
</dbReference>
<accession>A0AAE0Y396</accession>
<protein>
    <submittedName>
        <fullName evidence="2">Uncharacterized protein</fullName>
    </submittedName>
</protein>
<evidence type="ECO:0000313" key="3">
    <source>
        <dbReference type="Proteomes" id="UP001283361"/>
    </source>
</evidence>
<reference evidence="2" key="1">
    <citation type="journal article" date="2023" name="G3 (Bethesda)">
        <title>A reference genome for the long-term kleptoplast-retaining sea slug Elysia crispata morphotype clarki.</title>
        <authorList>
            <person name="Eastman K.E."/>
            <person name="Pendleton A.L."/>
            <person name="Shaikh M.A."/>
            <person name="Suttiyut T."/>
            <person name="Ogas R."/>
            <person name="Tomko P."/>
            <person name="Gavelis G."/>
            <person name="Widhalm J.R."/>
            <person name="Wisecaver J.H."/>
        </authorList>
    </citation>
    <scope>NUCLEOTIDE SEQUENCE</scope>
    <source>
        <strain evidence="2">ECLA1</strain>
    </source>
</reference>
<organism evidence="2 3">
    <name type="scientific">Elysia crispata</name>
    <name type="common">lettuce slug</name>
    <dbReference type="NCBI Taxonomy" id="231223"/>
    <lineage>
        <taxon>Eukaryota</taxon>
        <taxon>Metazoa</taxon>
        <taxon>Spiralia</taxon>
        <taxon>Lophotrochozoa</taxon>
        <taxon>Mollusca</taxon>
        <taxon>Gastropoda</taxon>
        <taxon>Heterobranchia</taxon>
        <taxon>Euthyneura</taxon>
        <taxon>Panpulmonata</taxon>
        <taxon>Sacoglossa</taxon>
        <taxon>Placobranchoidea</taxon>
        <taxon>Plakobranchidae</taxon>
        <taxon>Elysia</taxon>
    </lineage>
</organism>
<evidence type="ECO:0000313" key="2">
    <source>
        <dbReference type="EMBL" id="KAK3731107.1"/>
    </source>
</evidence>
<evidence type="ECO:0000256" key="1">
    <source>
        <dbReference type="SAM" id="MobiDB-lite"/>
    </source>
</evidence>
<keyword evidence="3" id="KW-1185">Reference proteome</keyword>
<sequence length="84" mass="9356">MGKRSGHGNTCETRRFALRDRLRKAWSSSSSMNVRSLNLGFTDCISSVRGLVEHLWSDIVSTYSGLKSGPRPSDSDKSLSQTRH</sequence>
<dbReference type="AlphaFoldDB" id="A0AAE0Y396"/>
<proteinExistence type="predicted"/>